<dbReference type="InterPro" id="IPR059206">
    <property type="entry name" value="Sll1717-like"/>
</dbReference>
<dbReference type="NCBIfam" id="NF047389">
    <property type="entry name" value="ATPase_Sll1717"/>
    <property type="match status" value="1"/>
</dbReference>
<dbReference type="OrthoDB" id="9179987at2"/>
<dbReference type="InterPro" id="IPR027417">
    <property type="entry name" value="P-loop_NTPase"/>
</dbReference>
<evidence type="ECO:0000313" key="1">
    <source>
        <dbReference type="EMBL" id="SHM05898.1"/>
    </source>
</evidence>
<dbReference type="Proteomes" id="UP000184280">
    <property type="component" value="Unassembled WGS sequence"/>
</dbReference>
<proteinExistence type="predicted"/>
<gene>
    <name evidence="1" type="ORF">SAMN04488494_1223</name>
</gene>
<dbReference type="Gene3D" id="3.40.50.300">
    <property type="entry name" value="P-loop containing nucleotide triphosphate hydrolases"/>
    <property type="match status" value="1"/>
</dbReference>
<sequence>MCKIQNISDNPFARFSAEEEEDLRSIFLKPRYYDALKSNARQGNSRILVGQRGLGKSATIHMLFEDLKANKTLPLLITRYEGIPLTNNKGYFLYKILQSLTKRIAEHLYKSPKEAKKLSKEQKKSLGRLFELFYDEEVAEDYLKEAKSIRAKKRANRIRSLFNRNLRLINSVVNGAIKITSSVIRESMGIPEADAESAPSGIFEEMKLNEIKSMSMKDVVDKGNDKLLAFIKLEIGIASDMGYDSIVVLFDKIDEFSDVNSDINKVADFTLPILTDTDLLYTSKLSIVFSLWSEVKRTLNNRGVRFDKFQDIDISWREEELEQIIDKRLQFYSINKQMSVTLKSLVPFDNDRKAILNLAGGSPRSLISLMSRLYDEESGEGVEGIISSFAPATIAKGLVEFCKRFDYESQQPSKVSDKNNYYNWLNKVLMMKKPYFTLAEIANVFSVKNTTAQKYISEMVKMGIISPDIESSGEDTMYRTVDPRICYLMTRGVTSLS</sequence>
<dbReference type="SUPFAM" id="SSF52540">
    <property type="entry name" value="P-loop containing nucleoside triphosphate hydrolases"/>
    <property type="match status" value="1"/>
</dbReference>
<dbReference type="AlphaFoldDB" id="A0A1M7FQ62"/>
<evidence type="ECO:0000313" key="2">
    <source>
        <dbReference type="Proteomes" id="UP000184280"/>
    </source>
</evidence>
<organism evidence="1 2">
    <name type="scientific">Xylanibacter ruminicola</name>
    <name type="common">Prevotella ruminicola</name>
    <dbReference type="NCBI Taxonomy" id="839"/>
    <lineage>
        <taxon>Bacteria</taxon>
        <taxon>Pseudomonadati</taxon>
        <taxon>Bacteroidota</taxon>
        <taxon>Bacteroidia</taxon>
        <taxon>Bacteroidales</taxon>
        <taxon>Prevotellaceae</taxon>
        <taxon>Xylanibacter</taxon>
    </lineage>
</organism>
<accession>A0A1M7FQ62</accession>
<dbReference type="RefSeq" id="WP_073043685.1">
    <property type="nucleotide sequence ID" value="NZ_FRCJ01000002.1"/>
</dbReference>
<protein>
    <submittedName>
        <fullName evidence="1">Uncharacterized protein</fullName>
    </submittedName>
</protein>
<dbReference type="EMBL" id="FRCJ01000002">
    <property type="protein sequence ID" value="SHM05898.1"/>
    <property type="molecule type" value="Genomic_DNA"/>
</dbReference>
<name>A0A1M7FQ62_XYLRU</name>
<reference evidence="1 2" key="1">
    <citation type="submission" date="2016-11" db="EMBL/GenBank/DDBJ databases">
        <authorList>
            <person name="Jaros S."/>
            <person name="Januszkiewicz K."/>
            <person name="Wedrychowicz H."/>
        </authorList>
    </citation>
    <scope>NUCLEOTIDE SEQUENCE [LARGE SCALE GENOMIC DNA]</scope>
    <source>
        <strain evidence="1 2">BPI-34</strain>
    </source>
</reference>